<dbReference type="RefSeq" id="WP_119324769.1">
    <property type="nucleotide sequence ID" value="NZ_AP025739.1"/>
</dbReference>
<sequence length="351" mass="39315">MFVKFRPARVRDLGECLGCLRDGFAYDDQGREALLEMWSELLASGAANGAVMEDVSEPLGRRIVFFCFKVFVGDEYVRFLKSEAGPMVGAQVLTAWLKGASPCLSASQIRKANSGGGVNILVLNSGLPERMWGSDQLRYLVDRIGEFSCYFTSGYRCKELLEEFYTDFEYQWAAGAGFRVRTRYGKFLDRRDLPEWDGREWAPVLYGVTAEEAAASAGTLASMMFGYQEPRFFFRRCEQELLVEALLGETDETLAASLGVAAVTVRKRWDSIYCRVAERAPELLSREAGGYGTSRVTEKKRLLLSYLRQHLEELRPAEAPGKAPEKDGLNTAAPRVFRLSKGQKIPVPPSR</sequence>
<evidence type="ECO:0000313" key="2">
    <source>
        <dbReference type="Proteomes" id="UP000287394"/>
    </source>
</evidence>
<reference evidence="1 2" key="1">
    <citation type="journal article" date="2019" name="Int. J. Syst. Evol. Microbiol.">
        <title>Capsulimonas corticalis gen. nov., sp. nov., an aerobic capsulated bacterium, of a novel bacterial order, Capsulimonadales ord. nov., of the class Armatimonadia of the phylum Armatimonadetes.</title>
        <authorList>
            <person name="Li J."/>
            <person name="Kudo C."/>
            <person name="Tonouchi A."/>
        </authorList>
    </citation>
    <scope>NUCLEOTIDE SEQUENCE [LARGE SCALE GENOMIC DNA]</scope>
    <source>
        <strain evidence="1 2">AX-7</strain>
    </source>
</reference>
<evidence type="ECO:0000313" key="1">
    <source>
        <dbReference type="EMBL" id="BDI33486.1"/>
    </source>
</evidence>
<proteinExistence type="predicted"/>
<dbReference type="KEGG" id="ccot:CCAX7_55370"/>
<dbReference type="EMBL" id="AP025739">
    <property type="protein sequence ID" value="BDI33486.1"/>
    <property type="molecule type" value="Genomic_DNA"/>
</dbReference>
<dbReference type="AlphaFoldDB" id="A0A402D5J3"/>
<gene>
    <name evidence="1" type="ORF">CCAX7_55370</name>
</gene>
<name>A0A402D5J3_9BACT</name>
<dbReference type="OrthoDB" id="9149735at2"/>
<accession>A0A402D5J3</accession>
<keyword evidence="2" id="KW-1185">Reference proteome</keyword>
<dbReference type="Proteomes" id="UP000287394">
    <property type="component" value="Chromosome"/>
</dbReference>
<organism evidence="1 2">
    <name type="scientific">Capsulimonas corticalis</name>
    <dbReference type="NCBI Taxonomy" id="2219043"/>
    <lineage>
        <taxon>Bacteria</taxon>
        <taxon>Bacillati</taxon>
        <taxon>Armatimonadota</taxon>
        <taxon>Armatimonadia</taxon>
        <taxon>Capsulimonadales</taxon>
        <taxon>Capsulimonadaceae</taxon>
        <taxon>Capsulimonas</taxon>
    </lineage>
</organism>
<protein>
    <submittedName>
        <fullName evidence="1">Uncharacterized protein</fullName>
    </submittedName>
</protein>